<dbReference type="HOGENOM" id="CLU_032247_1_0_1"/>
<comment type="similarity">
    <text evidence="2">Belongs to the CFAP157 family.</text>
</comment>
<evidence type="ECO:0000256" key="2">
    <source>
        <dbReference type="ARBA" id="ARBA00010841"/>
    </source>
</evidence>
<organism evidence="9">
    <name type="scientific">Dendroctonus ponderosae</name>
    <name type="common">Mountain pine beetle</name>
    <dbReference type="NCBI Taxonomy" id="77166"/>
    <lineage>
        <taxon>Eukaryota</taxon>
        <taxon>Metazoa</taxon>
        <taxon>Ecdysozoa</taxon>
        <taxon>Arthropoda</taxon>
        <taxon>Hexapoda</taxon>
        <taxon>Insecta</taxon>
        <taxon>Pterygota</taxon>
        <taxon>Neoptera</taxon>
        <taxon>Endopterygota</taxon>
        <taxon>Coleoptera</taxon>
        <taxon>Polyphaga</taxon>
        <taxon>Cucujiformia</taxon>
        <taxon>Curculionidae</taxon>
        <taxon>Scolytinae</taxon>
        <taxon>Dendroctonus</taxon>
    </lineage>
</organism>
<evidence type="ECO:0000313" key="10">
    <source>
        <dbReference type="EnsemblMetazoa" id="XP_019754258.1"/>
    </source>
</evidence>
<dbReference type="GO" id="GO:0036064">
    <property type="term" value="C:ciliary basal body"/>
    <property type="evidence" value="ECO:0007669"/>
    <property type="project" value="TreeGrafter"/>
</dbReference>
<dbReference type="PANTHER" id="PTHR31954:SF1">
    <property type="entry name" value="CILIA- AND FLAGELLA-ASSOCIATED PROTEIN 157"/>
    <property type="match status" value="1"/>
</dbReference>
<evidence type="ECO:0000256" key="5">
    <source>
        <dbReference type="ARBA" id="ARBA00023069"/>
    </source>
</evidence>
<feature type="coiled-coil region" evidence="7">
    <location>
        <begin position="286"/>
        <end position="334"/>
    </location>
</feature>
<dbReference type="AlphaFoldDB" id="N6UFZ0"/>
<accession>N6UFZ0</accession>
<feature type="coiled-coil region" evidence="7">
    <location>
        <begin position="34"/>
        <end position="207"/>
    </location>
</feature>
<feature type="region of interest" description="Disordered" evidence="8">
    <location>
        <begin position="1"/>
        <end position="22"/>
    </location>
</feature>
<feature type="compositionally biased region" description="Acidic residues" evidence="8">
    <location>
        <begin position="505"/>
        <end position="517"/>
    </location>
</feature>
<keyword evidence="6" id="KW-0966">Cell projection</keyword>
<dbReference type="OMA" id="ARYQKKC"/>
<dbReference type="EMBL" id="KB740428">
    <property type="protein sequence ID" value="ENN80670.1"/>
    <property type="molecule type" value="Genomic_DNA"/>
</dbReference>
<evidence type="ECO:0000313" key="11">
    <source>
        <dbReference type="Proteomes" id="UP000019118"/>
    </source>
</evidence>
<proteinExistence type="inferred from homology"/>
<gene>
    <name evidence="10" type="primary">109533394</name>
    <name evidence="9" type="ORF">YQE_02911</name>
</gene>
<sequence length="594" mass="69250">MAKGKKTKGKKKKVAEDDPNALTEVDKTFYELTIADLNRKLARLRSLTQELEEKNEELEQQRQENDEDKSDIITYLKRMLQEKTNEINELEERIVGLQETRQTETEQFETKIVELEQEYKQMHEQLTSENKLLDGKLNSLEEFRSQRDELMKKFEDQEKKMEVQEKRHNREMYEIERKFIISKDKLKKDMEARLMQLSTEFHDASELRIAATTHRVIRENIAVNNEFDNMLQMHQKLFRDYSNLKNKSETLRQEAVLHDVEKKTALSKVLVQKNVIEKITEKNGYLRQDLARYKRYETEIREARKITNTEQQNITNLQHKVRILEQNVHKMKCDNCALETDVLYLKAENETLDDILMEGVSCIKEALTIKSESDSSIKSSKRENLLITLFSLLSKGHERRVKKPSLETVTSAEGTYALGDLGFVPKPTDPRPIAKTRRDITSQTGESFEEFLNFGDVSQYYVKKTYADCDDSELEFPLEVEVHMEVAEEISDKKKESVLFFDEKEASEEDEEDESGEYDPFAEVKSENSNASAEVDTIVHKSGDAIADEDNYDKASERLAQTKSDNETEEPSPSRSQDPEELNDEHHKEPPLES</sequence>
<name>N6UFZ0_DENPD</name>
<keyword evidence="4 7" id="KW-0175">Coiled coil</keyword>
<evidence type="ECO:0000256" key="4">
    <source>
        <dbReference type="ARBA" id="ARBA00023054"/>
    </source>
</evidence>
<dbReference type="PANTHER" id="PTHR31954">
    <property type="entry name" value="CILIA- AND FLAGELLA-ASSOCIATED PROTEIN 157"/>
    <property type="match status" value="1"/>
</dbReference>
<feature type="compositionally biased region" description="Basic residues" evidence="8">
    <location>
        <begin position="1"/>
        <end position="13"/>
    </location>
</feature>
<evidence type="ECO:0000256" key="7">
    <source>
        <dbReference type="SAM" id="Coils"/>
    </source>
</evidence>
<dbReference type="EnsemblMetazoa" id="XM_019898699.1">
    <property type="protein sequence ID" value="XP_019754258.1"/>
    <property type="gene ID" value="LOC109533394"/>
</dbReference>
<dbReference type="GO" id="GO:0008017">
    <property type="term" value="F:microtubule binding"/>
    <property type="evidence" value="ECO:0007669"/>
    <property type="project" value="TreeGrafter"/>
</dbReference>
<evidence type="ECO:0000313" key="9">
    <source>
        <dbReference type="EMBL" id="ENN80670.1"/>
    </source>
</evidence>
<reference evidence="9 11" key="1">
    <citation type="journal article" date="2013" name="Genome Biol.">
        <title>Draft genome of the mountain pine beetle, Dendroctonus ponderosae Hopkins, a major forest pest.</title>
        <authorList>
            <person name="Keeling C.I."/>
            <person name="Yuen M.M."/>
            <person name="Liao N.Y."/>
            <person name="Docking T.R."/>
            <person name="Chan S.K."/>
            <person name="Taylor G.A."/>
            <person name="Palmquist D.L."/>
            <person name="Jackman S.D."/>
            <person name="Nguyen A."/>
            <person name="Li M."/>
            <person name="Henderson H."/>
            <person name="Janes J.K."/>
            <person name="Zhao Y."/>
            <person name="Pandoh P."/>
            <person name="Moore R."/>
            <person name="Sperling F.A."/>
            <person name="Huber D.P."/>
            <person name="Birol I."/>
            <person name="Jones S.J."/>
            <person name="Bohlmann J."/>
        </authorList>
    </citation>
    <scope>NUCLEOTIDE SEQUENCE</scope>
</reference>
<evidence type="ECO:0000256" key="3">
    <source>
        <dbReference type="ARBA" id="ARBA00014087"/>
    </source>
</evidence>
<dbReference type="Proteomes" id="UP000019118">
    <property type="component" value="Unassembled WGS sequence"/>
</dbReference>
<dbReference type="OrthoDB" id="166611at2759"/>
<dbReference type="InterPro" id="IPR038844">
    <property type="entry name" value="CFAP157"/>
</dbReference>
<evidence type="ECO:0000256" key="6">
    <source>
        <dbReference type="ARBA" id="ARBA00023273"/>
    </source>
</evidence>
<evidence type="ECO:0000256" key="8">
    <source>
        <dbReference type="SAM" id="MobiDB-lite"/>
    </source>
</evidence>
<evidence type="ECO:0000256" key="1">
    <source>
        <dbReference type="ARBA" id="ARBA00004138"/>
    </source>
</evidence>
<comment type="subcellular location">
    <subcellularLocation>
        <location evidence="1">Cell projection</location>
        <location evidence="1">Cilium</location>
    </subcellularLocation>
</comment>
<reference evidence="10" key="2">
    <citation type="submission" date="2024-08" db="UniProtKB">
        <authorList>
            <consortium name="EnsemblMetazoa"/>
        </authorList>
    </citation>
    <scope>IDENTIFICATION</scope>
</reference>
<keyword evidence="5" id="KW-0969">Cilium</keyword>
<keyword evidence="11" id="KW-1185">Reference proteome</keyword>
<protein>
    <recommendedName>
        <fullName evidence="3">Cilia- and flagella-associated protein 157</fullName>
    </recommendedName>
</protein>
<feature type="region of interest" description="Disordered" evidence="8">
    <location>
        <begin position="503"/>
        <end position="594"/>
    </location>
</feature>
<feature type="non-terminal residue" evidence="9">
    <location>
        <position position="1"/>
    </location>
</feature>
<feature type="compositionally biased region" description="Basic and acidic residues" evidence="8">
    <location>
        <begin position="584"/>
        <end position="594"/>
    </location>
</feature>